<dbReference type="Proteomes" id="UP000509367">
    <property type="component" value="Chromosome"/>
</dbReference>
<evidence type="ECO:0000313" key="3">
    <source>
        <dbReference type="Proteomes" id="UP000509367"/>
    </source>
</evidence>
<protein>
    <recommendedName>
        <fullName evidence="1">DUF6950 domain-containing protein</fullName>
    </recommendedName>
</protein>
<name>A0A6N1VA35_9HYPH</name>
<evidence type="ECO:0000259" key="1">
    <source>
        <dbReference type="Pfam" id="PF22262"/>
    </source>
</evidence>
<accession>A0A6N1VA35</accession>
<dbReference type="KEGG" id="orm:HTY61_05000"/>
<keyword evidence="3" id="KW-1185">Reference proteome</keyword>
<dbReference type="RefSeq" id="WP_175275758.1">
    <property type="nucleotide sequence ID" value="NZ_CP054836.1"/>
</dbReference>
<gene>
    <name evidence="2" type="ORF">HTY61_05000</name>
</gene>
<sequence length="142" mass="15585">MRRMDWEARLKAVIAKHIAAPGKWGRSDCWCMACDAYKAVTGKALLPHLRKYSSEAGGYRLFKKHGFSTVGEALASVLPEVNRLSAMRGDLATIIRDGVESCGVVTSRGLEVKTLYGEGRTITHSAVEVYPVTAINKAFRVE</sequence>
<feature type="domain" description="DUF6950" evidence="1">
    <location>
        <begin position="1"/>
        <end position="141"/>
    </location>
</feature>
<dbReference type="EMBL" id="CP054836">
    <property type="protein sequence ID" value="QKV17861.1"/>
    <property type="molecule type" value="Genomic_DNA"/>
</dbReference>
<organism evidence="2 3">
    <name type="scientific">Oricola thermophila</name>
    <dbReference type="NCBI Taxonomy" id="2742145"/>
    <lineage>
        <taxon>Bacteria</taxon>
        <taxon>Pseudomonadati</taxon>
        <taxon>Pseudomonadota</taxon>
        <taxon>Alphaproteobacteria</taxon>
        <taxon>Hyphomicrobiales</taxon>
        <taxon>Ahrensiaceae</taxon>
        <taxon>Oricola</taxon>
    </lineage>
</organism>
<proteinExistence type="predicted"/>
<reference evidence="2 3" key="1">
    <citation type="submission" date="2020-06" db="EMBL/GenBank/DDBJ databases">
        <title>Oricola thermophila sp. nov. isolated from a tidal sediments.</title>
        <authorList>
            <person name="Kwon K.K."/>
            <person name="Yang S.-H."/>
            <person name="Park M.-J."/>
        </authorList>
    </citation>
    <scope>NUCLEOTIDE SEQUENCE [LARGE SCALE GENOMIC DNA]</scope>
    <source>
        <strain evidence="2 3">MEBiC13590</strain>
    </source>
</reference>
<dbReference type="InterPro" id="IPR053802">
    <property type="entry name" value="DUF6950"/>
</dbReference>
<dbReference type="Pfam" id="PF22262">
    <property type="entry name" value="DUF6950"/>
    <property type="match status" value="1"/>
</dbReference>
<evidence type="ECO:0000313" key="2">
    <source>
        <dbReference type="EMBL" id="QKV17861.1"/>
    </source>
</evidence>
<dbReference type="AlphaFoldDB" id="A0A6N1VA35"/>